<feature type="transmembrane region" description="Helical" evidence="1">
    <location>
        <begin position="501"/>
        <end position="521"/>
    </location>
</feature>
<dbReference type="InterPro" id="IPR050742">
    <property type="entry name" value="Helicase_Restrict-Modif_Enz"/>
</dbReference>
<name>A0ABZ0TP92_9SPHI</name>
<sequence length="919" mass="104620">MDLHQFSPSQQEAISNVLGALQRGQKKVAISMPVGTGKITVMLAILQEYLKFQNEATPGHVLVLTGSKLLQMQIAERLHPGPVVLELSDLVEQDDHSASQILVLNIQWLYRDRNMAALRTAMPSPTLILYDSLPSASPLVKQMLAQYENAIHLQATNDTELDGLFGDPVFIYALRKAIEDKFFVPIHVKKAAITNSLGIESAAELTSHSASAKEVQAYLESAVSFLLKEINGEKTIVYCPTISLTEDLKSIINQQVGKAHYAVSMTTTANAKTPSDELRAYKSEAEPVIICTVSLNPLAADLPCTRHVAVFHKTDDISVVQSMLIPALRPFPDKQHLQVLDFVGMHDLFRELGAEEETADEKPDAGVQSVPSEDEYFTKSVIHFRDKKDIEGVMGVNELSAELAEIIQIMPPEQGSMIGIFGKWGRGKSFLLEETWKKLKTTERFERVDFHAWKFQDTPASWAYLYECLADVYLEPIGWFWPWTKLRHVWRQALLNFKRKGVLPLIKFLTIVSAGIIGILLSQNLLGTYEMQLQGGLKWIGLSFPVLVFLYTLLTTMKKEYSVKAKDLFLKYSTRHSYKEHLGLQAEIQKETIKLLKTWIPKRKVGKKKILLLVEDLDRCQEAKIIQIIDSLRVLLEEPQIAQRIIIVTAVDERILKMAIKLKYQSLVDLDKQDANYEKNINLIVKEHIDKLFISGLKLGPLSAFEADDFFSALTKQDRPSKPLKALAVLLMQEQVRNFARYSQEIQQNTYDDPGDPQGYDYYDEPEPDYAIDYLDNSDLLPESTESPTERVFIDLRIDSLSIDEIDILRVSVTKFTAPTPRQLRIFYYRYLIAKNLLIRRYAQLHRNNVWQKKNNCRTLADLIVAYTLHEKENVLTEHLDIALKDDSDFQYVKLVRETVVAKIDYCEVLKVLSIVIAY</sequence>
<feature type="domain" description="Helicase/UvrB N-terminal" evidence="2">
    <location>
        <begin position="5"/>
        <end position="129"/>
    </location>
</feature>
<dbReference type="Pfam" id="PF04851">
    <property type="entry name" value="ResIII"/>
    <property type="match status" value="1"/>
</dbReference>
<evidence type="ECO:0000313" key="4">
    <source>
        <dbReference type="EMBL" id="WPU94737.1"/>
    </source>
</evidence>
<reference evidence="4 5" key="1">
    <citation type="submission" date="2023-11" db="EMBL/GenBank/DDBJ databases">
        <title>Analysis of the Genomes of Mucilaginibacter gossypii cycad 4 and M. sabulilitoris SNA2: microbes with the potential for plant growth promotion.</title>
        <authorList>
            <person name="Hirsch A.M."/>
            <person name="Humm E."/>
            <person name="Rubbi M."/>
            <person name="Del Vecchio G."/>
            <person name="Ha S.M."/>
            <person name="Pellegrini M."/>
            <person name="Gunsalus R.P."/>
        </authorList>
    </citation>
    <scope>NUCLEOTIDE SEQUENCE [LARGE SCALE GENOMIC DNA]</scope>
    <source>
        <strain evidence="4 5">SNA2</strain>
    </source>
</reference>
<dbReference type="InterPro" id="IPR006935">
    <property type="entry name" value="Helicase/UvrB_N"/>
</dbReference>
<evidence type="ECO:0000313" key="5">
    <source>
        <dbReference type="Proteomes" id="UP001324380"/>
    </source>
</evidence>
<keyword evidence="1" id="KW-0812">Transmembrane</keyword>
<proteinExistence type="predicted"/>
<keyword evidence="5" id="KW-1185">Reference proteome</keyword>
<accession>A0ABZ0TP92</accession>
<dbReference type="SUPFAM" id="SSF52540">
    <property type="entry name" value="P-loop containing nucleoside triphosphate hydrolases"/>
    <property type="match status" value="2"/>
</dbReference>
<keyword evidence="1" id="KW-0472">Membrane</keyword>
<dbReference type="PANTHER" id="PTHR47396:SF1">
    <property type="entry name" value="ATP-DEPENDENT HELICASE IRC3-RELATED"/>
    <property type="match status" value="1"/>
</dbReference>
<dbReference type="Gene3D" id="3.40.50.300">
    <property type="entry name" value="P-loop containing nucleotide triphosphate hydrolases"/>
    <property type="match status" value="2"/>
</dbReference>
<gene>
    <name evidence="4" type="ORF">SNE25_04285</name>
</gene>
<feature type="domain" description="KAP NTPase" evidence="3">
    <location>
        <begin position="398"/>
        <end position="677"/>
    </location>
</feature>
<evidence type="ECO:0000256" key="1">
    <source>
        <dbReference type="SAM" id="Phobius"/>
    </source>
</evidence>
<evidence type="ECO:0000259" key="3">
    <source>
        <dbReference type="Pfam" id="PF07693"/>
    </source>
</evidence>
<dbReference type="RefSeq" id="WP_321563853.1">
    <property type="nucleotide sequence ID" value="NZ_CP139558.1"/>
</dbReference>
<dbReference type="Pfam" id="PF07693">
    <property type="entry name" value="KAP_NTPase"/>
    <property type="match status" value="1"/>
</dbReference>
<evidence type="ECO:0000259" key="2">
    <source>
        <dbReference type="Pfam" id="PF04851"/>
    </source>
</evidence>
<protein>
    <submittedName>
        <fullName evidence="4">P-loop NTPase fold protein</fullName>
    </submittedName>
</protein>
<keyword evidence="1" id="KW-1133">Transmembrane helix</keyword>
<organism evidence="4 5">
    <name type="scientific">Mucilaginibacter sabulilitoris</name>
    <dbReference type="NCBI Taxonomy" id="1173583"/>
    <lineage>
        <taxon>Bacteria</taxon>
        <taxon>Pseudomonadati</taxon>
        <taxon>Bacteroidota</taxon>
        <taxon>Sphingobacteriia</taxon>
        <taxon>Sphingobacteriales</taxon>
        <taxon>Sphingobacteriaceae</taxon>
        <taxon>Mucilaginibacter</taxon>
    </lineage>
</organism>
<dbReference type="Proteomes" id="UP001324380">
    <property type="component" value="Chromosome"/>
</dbReference>
<dbReference type="InterPro" id="IPR027417">
    <property type="entry name" value="P-loop_NTPase"/>
</dbReference>
<dbReference type="InterPro" id="IPR011646">
    <property type="entry name" value="KAP_P-loop"/>
</dbReference>
<dbReference type="EMBL" id="CP139558">
    <property type="protein sequence ID" value="WPU94737.1"/>
    <property type="molecule type" value="Genomic_DNA"/>
</dbReference>
<feature type="transmembrane region" description="Helical" evidence="1">
    <location>
        <begin position="536"/>
        <end position="554"/>
    </location>
</feature>
<dbReference type="PANTHER" id="PTHR47396">
    <property type="entry name" value="TYPE I RESTRICTION ENZYME ECOKI R PROTEIN"/>
    <property type="match status" value="1"/>
</dbReference>